<proteinExistence type="predicted"/>
<protein>
    <recommendedName>
        <fullName evidence="4">Albusnodin family lasso peptide</fullName>
    </recommendedName>
</protein>
<evidence type="ECO:0000256" key="1">
    <source>
        <dbReference type="SAM" id="MobiDB-lite"/>
    </source>
</evidence>
<reference evidence="3" key="1">
    <citation type="submission" date="2021-05" db="EMBL/GenBank/DDBJ databases">
        <title>Direct Submission.</title>
        <authorList>
            <person name="Li K."/>
            <person name="Gao J."/>
        </authorList>
    </citation>
    <scope>NUCLEOTIDE SEQUENCE [LARGE SCALE GENOMIC DNA]</scope>
    <source>
        <strain evidence="3">Mg02</strain>
        <plasmid evidence="3">unnamed4</plasmid>
    </source>
</reference>
<sequence length="54" mass="5825">MSTDETPRRFAAVQRGSLEKTSVTVTSGPLVDVSDDDRPLPLLAPPDTEKENGQ</sequence>
<geneLocation type="plasmid" evidence="2 3">
    <name>unnamed4</name>
</geneLocation>
<keyword evidence="3" id="KW-1185">Reference proteome</keyword>
<feature type="region of interest" description="Disordered" evidence="1">
    <location>
        <begin position="1"/>
        <end position="54"/>
    </location>
</feature>
<evidence type="ECO:0008006" key="4">
    <source>
        <dbReference type="Google" id="ProtNLM"/>
    </source>
</evidence>
<name>A0A975KQL6_9ACTN</name>
<evidence type="ECO:0000313" key="3">
    <source>
        <dbReference type="Proteomes" id="UP000676079"/>
    </source>
</evidence>
<gene>
    <name evidence="2" type="ORF">KGD84_33155</name>
</gene>
<dbReference type="EMBL" id="CP074136">
    <property type="protein sequence ID" value="QUX26549.1"/>
    <property type="molecule type" value="Genomic_DNA"/>
</dbReference>
<accession>A0A975KQL6</accession>
<organism evidence="2 3">
    <name type="scientific">Nocardiopsis changdeensis</name>
    <dbReference type="NCBI Taxonomy" id="2831969"/>
    <lineage>
        <taxon>Bacteria</taxon>
        <taxon>Bacillati</taxon>
        <taxon>Actinomycetota</taxon>
        <taxon>Actinomycetes</taxon>
        <taxon>Streptosporangiales</taxon>
        <taxon>Nocardiopsidaceae</taxon>
        <taxon>Nocardiopsis</taxon>
    </lineage>
</organism>
<evidence type="ECO:0000313" key="2">
    <source>
        <dbReference type="EMBL" id="QUX26549.1"/>
    </source>
</evidence>
<dbReference type="RefSeq" id="WP_220565975.1">
    <property type="nucleotide sequence ID" value="NZ_CP074136.1"/>
</dbReference>
<dbReference type="Proteomes" id="UP000676079">
    <property type="component" value="Plasmid unnamed4"/>
</dbReference>
<keyword evidence="2" id="KW-0614">Plasmid</keyword>